<evidence type="ECO:0008006" key="5">
    <source>
        <dbReference type="Google" id="ProtNLM"/>
    </source>
</evidence>
<dbReference type="OrthoDB" id="9801684at2"/>
<proteinExistence type="predicted"/>
<dbReference type="SUPFAM" id="SSF52540">
    <property type="entry name" value="P-loop containing nucleoside triphosphate hydrolases"/>
    <property type="match status" value="1"/>
</dbReference>
<dbReference type="Proteomes" id="UP000071392">
    <property type="component" value="Unassembled WGS sequence"/>
</dbReference>
<dbReference type="AlphaFoldDB" id="A0A139SJW8"/>
<dbReference type="PANTHER" id="PTHR43566">
    <property type="entry name" value="CONSERVED PROTEIN"/>
    <property type="match status" value="1"/>
</dbReference>
<protein>
    <recommendedName>
        <fullName evidence="5">ATPase</fullName>
    </recommendedName>
</protein>
<feature type="domain" description="DUF4143" evidence="2">
    <location>
        <begin position="180"/>
        <end position="337"/>
    </location>
</feature>
<comment type="caution">
    <text evidence="3">The sequence shown here is derived from an EMBL/GenBank/DDBJ whole genome shotgun (WGS) entry which is preliminary data.</text>
</comment>
<gene>
    <name evidence="3" type="ORF">AXK12_06310</name>
</gene>
<dbReference type="RefSeq" id="WP_082782697.1">
    <property type="nucleotide sequence ID" value="NZ_LSZP01000047.1"/>
</dbReference>
<dbReference type="PANTHER" id="PTHR43566:SF2">
    <property type="entry name" value="DUF4143 DOMAIN-CONTAINING PROTEIN"/>
    <property type="match status" value="1"/>
</dbReference>
<dbReference type="InterPro" id="IPR027417">
    <property type="entry name" value="P-loop_NTPase"/>
</dbReference>
<evidence type="ECO:0000259" key="1">
    <source>
        <dbReference type="Pfam" id="PF13173"/>
    </source>
</evidence>
<evidence type="ECO:0000313" key="3">
    <source>
        <dbReference type="EMBL" id="KXU34851.1"/>
    </source>
</evidence>
<dbReference type="Pfam" id="PF13173">
    <property type="entry name" value="AAA_14"/>
    <property type="match status" value="1"/>
</dbReference>
<dbReference type="InterPro" id="IPR041682">
    <property type="entry name" value="AAA_14"/>
</dbReference>
<dbReference type="Pfam" id="PF13635">
    <property type="entry name" value="DUF4143"/>
    <property type="match status" value="1"/>
</dbReference>
<evidence type="ECO:0000313" key="4">
    <source>
        <dbReference type="Proteomes" id="UP000071392"/>
    </source>
</evidence>
<sequence>MTTVSKIERPRQLERIEEAMALSPVTALLGPRQCGKTWLVRELASGPGNYFDLYDYASRSLLAEHHFSALDRLTGTVVIDEAQLLPELFMKLRILADRPEQPAHFVITGSASPYIVRGVSESLAGRVRLLPVSGFNCSEVGWENWERLWLRGSYPRSYLNAKSEASLDWRLDYVVQFVSKDLRGIADIKLSDEQLQRLLQMVANYHGQYWNHSQAAELVGVSYKTVQRILELFKGAFITRELPRFFTNSGKRLRKAPKIYLRDSGLLHAMLMVRDYQQLLAHPILGASWEGFCIEQIIALSEARAEDCFTWGLQSGAEIDLVLVRPSGTYGFEFKASGTPKRSRSMLRALADLPLKKLFVVYPGQRNYSIDEKIEAIGLPNLMDAIAQMGR</sequence>
<dbReference type="InterPro" id="IPR025420">
    <property type="entry name" value="DUF4143"/>
</dbReference>
<evidence type="ECO:0000259" key="2">
    <source>
        <dbReference type="Pfam" id="PF13635"/>
    </source>
</evidence>
<feature type="domain" description="AAA" evidence="1">
    <location>
        <begin position="24"/>
        <end position="140"/>
    </location>
</feature>
<dbReference type="Gene3D" id="3.40.50.300">
    <property type="entry name" value="P-loop containing nucleotide triphosphate hydrolases"/>
    <property type="match status" value="1"/>
</dbReference>
<dbReference type="EMBL" id="LSZP01000047">
    <property type="protein sequence ID" value="KXU34851.1"/>
    <property type="molecule type" value="Genomic_DNA"/>
</dbReference>
<keyword evidence="4" id="KW-1185">Reference proteome</keyword>
<organism evidence="3 4">
    <name type="scientific">Cephaloticoccus capnophilus</name>
    <dbReference type="NCBI Taxonomy" id="1548208"/>
    <lineage>
        <taxon>Bacteria</taxon>
        <taxon>Pseudomonadati</taxon>
        <taxon>Verrucomicrobiota</taxon>
        <taxon>Opitutia</taxon>
        <taxon>Opitutales</taxon>
        <taxon>Opitutaceae</taxon>
        <taxon>Cephaloticoccus</taxon>
    </lineage>
</organism>
<reference evidence="3 4" key="1">
    <citation type="submission" date="2016-02" db="EMBL/GenBank/DDBJ databases">
        <authorList>
            <person name="Wen L."/>
            <person name="He K."/>
            <person name="Yang H."/>
        </authorList>
    </citation>
    <scope>NUCLEOTIDE SEQUENCE [LARGE SCALE GENOMIC DNA]</scope>
    <source>
        <strain evidence="3 4">CV41</strain>
    </source>
</reference>
<name>A0A139SJW8_9BACT</name>
<accession>A0A139SJW8</accession>